<keyword evidence="3" id="KW-1185">Reference proteome</keyword>
<dbReference type="AlphaFoldDB" id="A0A0C9W772"/>
<evidence type="ECO:0000313" key="3">
    <source>
        <dbReference type="Proteomes" id="UP000053820"/>
    </source>
</evidence>
<dbReference type="OrthoDB" id="2693481at2759"/>
<feature type="compositionally biased region" description="Polar residues" evidence="1">
    <location>
        <begin position="10"/>
        <end position="35"/>
    </location>
</feature>
<evidence type="ECO:0000313" key="2">
    <source>
        <dbReference type="EMBL" id="KIJ58671.1"/>
    </source>
</evidence>
<organism evidence="2 3">
    <name type="scientific">Hydnomerulius pinastri MD-312</name>
    <dbReference type="NCBI Taxonomy" id="994086"/>
    <lineage>
        <taxon>Eukaryota</taxon>
        <taxon>Fungi</taxon>
        <taxon>Dikarya</taxon>
        <taxon>Basidiomycota</taxon>
        <taxon>Agaricomycotina</taxon>
        <taxon>Agaricomycetes</taxon>
        <taxon>Agaricomycetidae</taxon>
        <taxon>Boletales</taxon>
        <taxon>Boletales incertae sedis</taxon>
        <taxon>Leucogyrophana</taxon>
    </lineage>
</organism>
<sequence>MPRLQDTEDFTSAINNAGSDNNAPSQHGSDSTQSDSKSDEDLQAIHAANATPEEVHQALNETQNILFEMHRKYHTMMKQDAFLDAHSRKGHKGKKNDLVLTDSALLLTLKEDEIHAFGRKYSMTHCLWVNAEIFPLTKDPKMDPHSSEHWLSPLSMEDGVKSDIFLYIPSDQHALMAHKTFGSHFSLGVQSVCSESISEVKICTGANFQLPSEYFTRGYPRDTQPECQALIMGPRSKYTKFAPVLFPHADNPKMDEFLKNSVLIKILRVSLFGKALISGTHAPGPRTKGQI</sequence>
<dbReference type="EMBL" id="KN839917">
    <property type="protein sequence ID" value="KIJ58671.1"/>
    <property type="molecule type" value="Genomic_DNA"/>
</dbReference>
<dbReference type="HOGENOM" id="CLU_956634_0_0_1"/>
<name>A0A0C9W772_9AGAM</name>
<dbReference type="Proteomes" id="UP000053820">
    <property type="component" value="Unassembled WGS sequence"/>
</dbReference>
<evidence type="ECO:0000256" key="1">
    <source>
        <dbReference type="SAM" id="MobiDB-lite"/>
    </source>
</evidence>
<accession>A0A0C9W772</accession>
<feature type="region of interest" description="Disordered" evidence="1">
    <location>
        <begin position="1"/>
        <end position="40"/>
    </location>
</feature>
<proteinExistence type="predicted"/>
<reference evidence="2 3" key="1">
    <citation type="submission" date="2014-04" db="EMBL/GenBank/DDBJ databases">
        <title>Evolutionary Origins and Diversification of the Mycorrhizal Mutualists.</title>
        <authorList>
            <consortium name="DOE Joint Genome Institute"/>
            <consortium name="Mycorrhizal Genomics Consortium"/>
            <person name="Kohler A."/>
            <person name="Kuo A."/>
            <person name="Nagy L.G."/>
            <person name="Floudas D."/>
            <person name="Copeland A."/>
            <person name="Barry K.W."/>
            <person name="Cichocki N."/>
            <person name="Veneault-Fourrey C."/>
            <person name="LaButti K."/>
            <person name="Lindquist E.A."/>
            <person name="Lipzen A."/>
            <person name="Lundell T."/>
            <person name="Morin E."/>
            <person name="Murat C."/>
            <person name="Riley R."/>
            <person name="Ohm R."/>
            <person name="Sun H."/>
            <person name="Tunlid A."/>
            <person name="Henrissat B."/>
            <person name="Grigoriev I.V."/>
            <person name="Hibbett D.S."/>
            <person name="Martin F."/>
        </authorList>
    </citation>
    <scope>NUCLEOTIDE SEQUENCE [LARGE SCALE GENOMIC DNA]</scope>
    <source>
        <strain evidence="2 3">MD-312</strain>
    </source>
</reference>
<gene>
    <name evidence="2" type="ORF">HYDPIDRAFT_33939</name>
</gene>
<protein>
    <submittedName>
        <fullName evidence="2">Uncharacterized protein</fullName>
    </submittedName>
</protein>